<dbReference type="RefSeq" id="YP_009222002.1">
    <property type="nucleotide sequence ID" value="NC_029053.1"/>
</dbReference>
<reference evidence="2 4" key="2">
    <citation type="submission" date="2015-10" db="EMBL/GenBank/DDBJ databases">
        <title>Zoonotic potential of simian arteriviruses.</title>
        <authorList>
            <person name="Bailey A.L."/>
        </authorList>
    </citation>
    <scope>NUCLEOTIDE SEQUENCE [LARGE SCALE GENOMIC DNA]</scope>
    <source>
        <strain evidence="2">BZ12033</strain>
    </source>
</reference>
<sequence>MQKGSSFKCYMCVLFSCFIIGAGSNNTSTQPPTTTNSMSTTNQATLGQTCFQCAFQIVNNSTQNFTVTFAYHENCHLSFRTHTEALSVSTISHYHHHDCWVSALRAVYQGYNVTINQTHYCYLPNVETGINPAVVRLACAVVLLVKLAQFWT</sequence>
<evidence type="ECO:0000313" key="3">
    <source>
        <dbReference type="Proteomes" id="UP000122426"/>
    </source>
</evidence>
<dbReference type="EMBL" id="KT895940">
    <property type="protein sequence ID" value="AMV49340.1"/>
    <property type="molecule type" value="Genomic_RNA"/>
</dbReference>
<evidence type="ECO:0000313" key="2">
    <source>
        <dbReference type="EMBL" id="AMV49340.1"/>
    </source>
</evidence>
<proteinExistence type="predicted"/>
<dbReference type="GeneID" id="26793710"/>
<dbReference type="Proteomes" id="UP000122426">
    <property type="component" value="Segment"/>
</dbReference>
<dbReference type="KEGG" id="vg:26793710"/>
<name>A0A120HVN4_9NIDO</name>
<evidence type="ECO:0000313" key="4">
    <source>
        <dbReference type="Proteomes" id="UP000141067"/>
    </source>
</evidence>
<keyword evidence="3" id="KW-1185">Reference proteome</keyword>
<reference evidence="1 3" key="1">
    <citation type="submission" date="2015-08" db="EMBL/GenBank/DDBJ databases">
        <title>The plasma RNA virome of African gren monkeys.</title>
        <authorList>
            <person name="Bailey A.L."/>
            <person name="Lauck M."/>
            <person name="Ghai R."/>
            <person name="Nelson C.W."/>
            <person name="Heimbruch K."/>
            <person name="Hughes A.L."/>
            <person name="Goldberg T.L."/>
            <person name="Jasinska A.J."/>
            <person name="Freimer N.B."/>
            <person name="Apetrei C."/>
            <person name="O'Connor D.H."/>
            <person name="Vervet Research Consortium T.I."/>
        </authorList>
    </citation>
    <scope>NUCLEOTIDE SEQUENCE [LARGE SCALE GENOMIC DNA]</scope>
    <source>
        <strain evidence="1">KKCBV-1</strain>
    </source>
</reference>
<gene>
    <name evidence="1" type="primary">ORF4</name>
</gene>
<protein>
    <submittedName>
        <fullName evidence="1">GP4 protein</fullName>
    </submittedName>
</protein>
<dbReference type="Proteomes" id="UP000141067">
    <property type="component" value="Genome"/>
</dbReference>
<dbReference type="EMBL" id="KT447550">
    <property type="protein sequence ID" value="AMB20717.1"/>
    <property type="molecule type" value="Genomic_RNA"/>
</dbReference>
<evidence type="ECO:0000313" key="1">
    <source>
        <dbReference type="EMBL" id="AMB20717.1"/>
    </source>
</evidence>
<organism evidence="1 3">
    <name type="scientific">Kafue kinda chacma baboon virus</name>
    <dbReference type="NCBI Taxonomy" id="1823757"/>
    <lineage>
        <taxon>Viruses</taxon>
        <taxon>Riboviria</taxon>
        <taxon>Orthornavirae</taxon>
        <taxon>Pisuviricota</taxon>
        <taxon>Pisoniviricetes</taxon>
        <taxon>Nidovirales</taxon>
        <taxon>Arnidovirineae</taxon>
        <taxon>Arteriviridae</taxon>
        <taxon>Simarterivirinae</taxon>
        <taxon>Thetaarterivirus</taxon>
        <taxon>Kaftartevirus</taxon>
        <taxon>Thetaarterivirus kafuba</taxon>
    </lineage>
</organism>
<accession>A0A120HVN4</accession>